<proteinExistence type="predicted"/>
<name>A0A857J7R4_9BURK</name>
<dbReference type="RefSeq" id="WP_160553891.1">
    <property type="nucleotide sequence ID" value="NZ_CP047650.1"/>
</dbReference>
<gene>
    <name evidence="1" type="ORF">GT347_20115</name>
</gene>
<protein>
    <submittedName>
        <fullName evidence="1">Uncharacterized protein</fullName>
    </submittedName>
</protein>
<accession>A0A857J7R4</accession>
<dbReference type="KEGG" id="xyk:GT347_20115"/>
<organism evidence="1 2">
    <name type="scientific">Xylophilus rhododendri</name>
    <dbReference type="NCBI Taxonomy" id="2697032"/>
    <lineage>
        <taxon>Bacteria</taxon>
        <taxon>Pseudomonadati</taxon>
        <taxon>Pseudomonadota</taxon>
        <taxon>Betaproteobacteria</taxon>
        <taxon>Burkholderiales</taxon>
        <taxon>Xylophilus</taxon>
    </lineage>
</organism>
<keyword evidence="2" id="KW-1185">Reference proteome</keyword>
<dbReference type="EMBL" id="CP047650">
    <property type="protein sequence ID" value="QHJ00081.1"/>
    <property type="molecule type" value="Genomic_DNA"/>
</dbReference>
<dbReference type="AlphaFoldDB" id="A0A857J7R4"/>
<dbReference type="Proteomes" id="UP000464787">
    <property type="component" value="Chromosome"/>
</dbReference>
<reference evidence="1 2" key="1">
    <citation type="submission" date="2020-01" db="EMBL/GenBank/DDBJ databases">
        <title>Genome sequencing of strain KACC 21265.</title>
        <authorList>
            <person name="Heo J."/>
            <person name="Kim S.-J."/>
            <person name="Kim J.-S."/>
            <person name="Hong S.-B."/>
            <person name="Kwon S.-W."/>
        </authorList>
    </citation>
    <scope>NUCLEOTIDE SEQUENCE [LARGE SCALE GENOMIC DNA]</scope>
    <source>
        <strain evidence="1 2">KACC 21265</strain>
    </source>
</reference>
<sequence length="71" mass="7809">MLEIIPGRFATYFPYARQRATGRDDAPWQGCVDIVSEYGRTTFVCQNLHASAGDAQVDASVEALAMAARDR</sequence>
<evidence type="ECO:0000313" key="1">
    <source>
        <dbReference type="EMBL" id="QHJ00081.1"/>
    </source>
</evidence>
<evidence type="ECO:0000313" key="2">
    <source>
        <dbReference type="Proteomes" id="UP000464787"/>
    </source>
</evidence>